<keyword evidence="4 6" id="KW-1133">Transmembrane helix</keyword>
<evidence type="ECO:0000259" key="7">
    <source>
        <dbReference type="Pfam" id="PF04138"/>
    </source>
</evidence>
<dbReference type="RefSeq" id="WP_126129131.1">
    <property type="nucleotide sequence ID" value="NZ_CP034464.1"/>
</dbReference>
<comment type="similarity">
    <text evidence="2">Belongs to the GtrA family.</text>
</comment>
<accession>A0A3Q9BSV3</accession>
<reference evidence="8 9" key="1">
    <citation type="journal article" date="2011" name="Int. J. Syst. Evol. Microbiol.">
        <title>Description of Undibacterium oligocarboniphilum sp. nov., isolated from purified water, and Undibacterium pigrum strain CCUG 49012 as the type strain of Undibacterium parvum sp. nov., and emended descriptions of the genus Undibacterium and the species Undibacterium pigrum.</title>
        <authorList>
            <person name="Eder W."/>
            <person name="Wanner G."/>
            <person name="Ludwig W."/>
            <person name="Busse H.J."/>
            <person name="Ziemke-Kageler F."/>
            <person name="Lang E."/>
        </authorList>
    </citation>
    <scope>NUCLEOTIDE SEQUENCE [LARGE SCALE GENOMIC DNA]</scope>
    <source>
        <strain evidence="8 9">DSM 23061</strain>
    </source>
</reference>
<evidence type="ECO:0000313" key="9">
    <source>
        <dbReference type="Proteomes" id="UP000275663"/>
    </source>
</evidence>
<dbReference type="Proteomes" id="UP000275663">
    <property type="component" value="Chromosome"/>
</dbReference>
<evidence type="ECO:0000256" key="3">
    <source>
        <dbReference type="ARBA" id="ARBA00022692"/>
    </source>
</evidence>
<evidence type="ECO:0000256" key="2">
    <source>
        <dbReference type="ARBA" id="ARBA00009399"/>
    </source>
</evidence>
<feature type="transmembrane region" description="Helical" evidence="6">
    <location>
        <begin position="100"/>
        <end position="120"/>
    </location>
</feature>
<protein>
    <submittedName>
        <fullName evidence="8">GtrA family protein</fullName>
    </submittedName>
</protein>
<keyword evidence="9" id="KW-1185">Reference proteome</keyword>
<dbReference type="InterPro" id="IPR051401">
    <property type="entry name" value="GtrA_CellWall_Glycosyl"/>
</dbReference>
<dbReference type="InterPro" id="IPR007267">
    <property type="entry name" value="GtrA_DPMS_TM"/>
</dbReference>
<comment type="subcellular location">
    <subcellularLocation>
        <location evidence="1">Membrane</location>
        <topology evidence="1">Multi-pass membrane protein</topology>
    </subcellularLocation>
</comment>
<evidence type="ECO:0000313" key="8">
    <source>
        <dbReference type="EMBL" id="AZP13762.1"/>
    </source>
</evidence>
<proteinExistence type="inferred from homology"/>
<dbReference type="GO" id="GO:0005886">
    <property type="term" value="C:plasma membrane"/>
    <property type="evidence" value="ECO:0007669"/>
    <property type="project" value="TreeGrafter"/>
</dbReference>
<dbReference type="KEGG" id="upv:EJN92_18270"/>
<dbReference type="AlphaFoldDB" id="A0A3Q9BSV3"/>
<name>A0A3Q9BSV3_9BURK</name>
<evidence type="ECO:0000256" key="6">
    <source>
        <dbReference type="SAM" id="Phobius"/>
    </source>
</evidence>
<feature type="domain" description="GtrA/DPMS transmembrane" evidence="7">
    <location>
        <begin position="11"/>
        <end position="126"/>
    </location>
</feature>
<feature type="transmembrane region" description="Helical" evidence="6">
    <location>
        <begin position="12"/>
        <end position="31"/>
    </location>
</feature>
<evidence type="ECO:0000256" key="1">
    <source>
        <dbReference type="ARBA" id="ARBA00004141"/>
    </source>
</evidence>
<feature type="transmembrane region" description="Helical" evidence="6">
    <location>
        <begin position="76"/>
        <end position="94"/>
    </location>
</feature>
<keyword evidence="3 6" id="KW-0812">Transmembrane</keyword>
<evidence type="ECO:0000256" key="4">
    <source>
        <dbReference type="ARBA" id="ARBA00022989"/>
    </source>
</evidence>
<dbReference type="GO" id="GO:0000271">
    <property type="term" value="P:polysaccharide biosynthetic process"/>
    <property type="evidence" value="ECO:0007669"/>
    <property type="project" value="InterPro"/>
</dbReference>
<dbReference type="EMBL" id="CP034464">
    <property type="protein sequence ID" value="AZP13762.1"/>
    <property type="molecule type" value="Genomic_DNA"/>
</dbReference>
<dbReference type="PANTHER" id="PTHR38459:SF1">
    <property type="entry name" value="PROPHAGE BACTOPRENOL-LINKED GLUCOSE TRANSLOCASE HOMOLOG"/>
    <property type="match status" value="1"/>
</dbReference>
<organism evidence="8 9">
    <name type="scientific">Undibacterium parvum</name>
    <dbReference type="NCBI Taxonomy" id="401471"/>
    <lineage>
        <taxon>Bacteria</taxon>
        <taxon>Pseudomonadati</taxon>
        <taxon>Pseudomonadota</taxon>
        <taxon>Betaproteobacteria</taxon>
        <taxon>Burkholderiales</taxon>
        <taxon>Oxalobacteraceae</taxon>
        <taxon>Undibacterium</taxon>
    </lineage>
</organism>
<feature type="transmembrane region" description="Helical" evidence="6">
    <location>
        <begin position="37"/>
        <end position="55"/>
    </location>
</feature>
<dbReference type="OrthoDB" id="8562382at2"/>
<dbReference type="Pfam" id="PF04138">
    <property type="entry name" value="GtrA_DPMS_TM"/>
    <property type="match status" value="1"/>
</dbReference>
<evidence type="ECO:0000256" key="5">
    <source>
        <dbReference type="ARBA" id="ARBA00023136"/>
    </source>
</evidence>
<keyword evidence="5 6" id="KW-0472">Membrane</keyword>
<gene>
    <name evidence="8" type="ORF">EJN92_18270</name>
</gene>
<dbReference type="PANTHER" id="PTHR38459">
    <property type="entry name" value="PROPHAGE BACTOPRENOL-LINKED GLUCOSE TRANSLOCASE HOMOLOG"/>
    <property type="match status" value="1"/>
</dbReference>
<sequence>MKLLEFKRILRFTAVGLSAAAIHYVSVVILVETLSTAPLLANIAGFLISFWMSYFGHRFWTFGDHASINNNSFLRFLATASLGFAMNELLFYLMLTYTSIPYTIALAIAVVTVAISTYFLSRLWAFRSQRTLHS</sequence>